<name>A0ACD3B5Z0_9AGAR</name>
<accession>A0ACD3B5Z0</accession>
<evidence type="ECO:0000313" key="1">
    <source>
        <dbReference type="EMBL" id="TFK73525.1"/>
    </source>
</evidence>
<reference evidence="1 2" key="1">
    <citation type="journal article" date="2019" name="Nat. Ecol. Evol.">
        <title>Megaphylogeny resolves global patterns of mushroom evolution.</title>
        <authorList>
            <person name="Varga T."/>
            <person name="Krizsan K."/>
            <person name="Foldi C."/>
            <person name="Dima B."/>
            <person name="Sanchez-Garcia M."/>
            <person name="Sanchez-Ramirez S."/>
            <person name="Szollosi G.J."/>
            <person name="Szarkandi J.G."/>
            <person name="Papp V."/>
            <person name="Albert L."/>
            <person name="Andreopoulos W."/>
            <person name="Angelini C."/>
            <person name="Antonin V."/>
            <person name="Barry K.W."/>
            <person name="Bougher N.L."/>
            <person name="Buchanan P."/>
            <person name="Buyck B."/>
            <person name="Bense V."/>
            <person name="Catcheside P."/>
            <person name="Chovatia M."/>
            <person name="Cooper J."/>
            <person name="Damon W."/>
            <person name="Desjardin D."/>
            <person name="Finy P."/>
            <person name="Geml J."/>
            <person name="Haridas S."/>
            <person name="Hughes K."/>
            <person name="Justo A."/>
            <person name="Karasinski D."/>
            <person name="Kautmanova I."/>
            <person name="Kiss B."/>
            <person name="Kocsube S."/>
            <person name="Kotiranta H."/>
            <person name="LaButti K.M."/>
            <person name="Lechner B.E."/>
            <person name="Liimatainen K."/>
            <person name="Lipzen A."/>
            <person name="Lukacs Z."/>
            <person name="Mihaltcheva S."/>
            <person name="Morgado L.N."/>
            <person name="Niskanen T."/>
            <person name="Noordeloos M.E."/>
            <person name="Ohm R.A."/>
            <person name="Ortiz-Santana B."/>
            <person name="Ovrebo C."/>
            <person name="Racz N."/>
            <person name="Riley R."/>
            <person name="Savchenko A."/>
            <person name="Shiryaev A."/>
            <person name="Soop K."/>
            <person name="Spirin V."/>
            <person name="Szebenyi C."/>
            <person name="Tomsovsky M."/>
            <person name="Tulloss R.E."/>
            <person name="Uehling J."/>
            <person name="Grigoriev I.V."/>
            <person name="Vagvolgyi C."/>
            <person name="Papp T."/>
            <person name="Martin F.M."/>
            <person name="Miettinen O."/>
            <person name="Hibbett D.S."/>
            <person name="Nagy L.G."/>
        </authorList>
    </citation>
    <scope>NUCLEOTIDE SEQUENCE [LARGE SCALE GENOMIC DNA]</scope>
    <source>
        <strain evidence="1 2">NL-1719</strain>
    </source>
</reference>
<proteinExistence type="predicted"/>
<organism evidence="1 2">
    <name type="scientific">Pluteus cervinus</name>
    <dbReference type="NCBI Taxonomy" id="181527"/>
    <lineage>
        <taxon>Eukaryota</taxon>
        <taxon>Fungi</taxon>
        <taxon>Dikarya</taxon>
        <taxon>Basidiomycota</taxon>
        <taxon>Agaricomycotina</taxon>
        <taxon>Agaricomycetes</taxon>
        <taxon>Agaricomycetidae</taxon>
        <taxon>Agaricales</taxon>
        <taxon>Pluteineae</taxon>
        <taxon>Pluteaceae</taxon>
        <taxon>Pluteus</taxon>
    </lineage>
</organism>
<dbReference type="Proteomes" id="UP000308600">
    <property type="component" value="Unassembled WGS sequence"/>
</dbReference>
<protein>
    <submittedName>
        <fullName evidence="1">Uncharacterized protein</fullName>
    </submittedName>
</protein>
<evidence type="ECO:0000313" key="2">
    <source>
        <dbReference type="Proteomes" id="UP000308600"/>
    </source>
</evidence>
<dbReference type="EMBL" id="ML208275">
    <property type="protein sequence ID" value="TFK73525.1"/>
    <property type="molecule type" value="Genomic_DNA"/>
</dbReference>
<gene>
    <name evidence="1" type="ORF">BDN72DRAFT_185967</name>
</gene>
<sequence length="152" mass="18106">MDIWDTRPQAPGPKNNTVPVMEFLKIQVFTPTPSHPSEPSRAYGHHIMTFCGFMPIWISERICSLNSVKEDCPKNKHHRSAPRIYYLRPPSKIIHEKMEKKWWNIWMVGLDDKPERMGVPWCIHVRMRSPHIQHMHDDGRVDPFFICFIFMR</sequence>
<keyword evidence="2" id="KW-1185">Reference proteome</keyword>